<dbReference type="Gene3D" id="3.40.390.10">
    <property type="entry name" value="Collagenase (Catalytic Domain)"/>
    <property type="match status" value="1"/>
</dbReference>
<dbReference type="GO" id="GO:0006508">
    <property type="term" value="P:proteolysis"/>
    <property type="evidence" value="ECO:0007669"/>
    <property type="project" value="UniProtKB-KW"/>
</dbReference>
<dbReference type="InterPro" id="IPR050414">
    <property type="entry name" value="Fungal_M35_metalloproteases"/>
</dbReference>
<dbReference type="InterPro" id="IPR029463">
    <property type="entry name" value="Lys_MEP"/>
</dbReference>
<protein>
    <recommendedName>
        <fullName evidence="10">Lysine-specific metallo-endopeptidase domain-containing protein</fullName>
    </recommendedName>
</protein>
<dbReference type="SMART" id="SM01351">
    <property type="entry name" value="Aspzincin_M35"/>
    <property type="match status" value="1"/>
</dbReference>
<dbReference type="SUPFAM" id="SSF55486">
    <property type="entry name" value="Metalloproteases ('zincins'), catalytic domain"/>
    <property type="match status" value="1"/>
</dbReference>
<keyword evidence="3" id="KW-0645">Protease</keyword>
<dbReference type="CDD" id="cd11008">
    <property type="entry name" value="M35_deuterolysin_like"/>
    <property type="match status" value="1"/>
</dbReference>
<organism evidence="11 12">
    <name type="scientific">Metarhizium humberi</name>
    <dbReference type="NCBI Taxonomy" id="2596975"/>
    <lineage>
        <taxon>Eukaryota</taxon>
        <taxon>Fungi</taxon>
        <taxon>Dikarya</taxon>
        <taxon>Ascomycota</taxon>
        <taxon>Pezizomycotina</taxon>
        <taxon>Sordariomycetes</taxon>
        <taxon>Hypocreomycetidae</taxon>
        <taxon>Hypocreales</taxon>
        <taxon>Clavicipitaceae</taxon>
        <taxon>Metarhizium</taxon>
    </lineage>
</organism>
<comment type="caution">
    <text evidence="11">The sequence shown here is derived from an EMBL/GenBank/DDBJ whole genome shotgun (WGS) entry which is preliminary data.</text>
</comment>
<dbReference type="Pfam" id="PF14521">
    <property type="entry name" value="Aspzincin_M35"/>
    <property type="match status" value="1"/>
</dbReference>
<feature type="signal peptide" evidence="9">
    <location>
        <begin position="1"/>
        <end position="17"/>
    </location>
</feature>
<feature type="chain" id="PRO_5040334418" description="Lysine-specific metallo-endopeptidase domain-containing protein" evidence="9">
    <location>
        <begin position="18"/>
        <end position="487"/>
    </location>
</feature>
<keyword evidence="5" id="KW-0378">Hydrolase</keyword>
<dbReference type="PANTHER" id="PTHR37016">
    <property type="match status" value="1"/>
</dbReference>
<evidence type="ECO:0000256" key="2">
    <source>
        <dbReference type="ARBA" id="ARBA00010279"/>
    </source>
</evidence>
<evidence type="ECO:0000256" key="7">
    <source>
        <dbReference type="ARBA" id="ARBA00023049"/>
    </source>
</evidence>
<evidence type="ECO:0000313" key="12">
    <source>
        <dbReference type="Proteomes" id="UP000764110"/>
    </source>
</evidence>
<name>A0A9P8M5X0_9HYPO</name>
<comment type="cofactor">
    <cofactor evidence="1">
        <name>Zn(2+)</name>
        <dbReference type="ChEBI" id="CHEBI:29105"/>
    </cofactor>
</comment>
<dbReference type="EMBL" id="JACEFI010000028">
    <property type="protein sequence ID" value="KAH0592675.1"/>
    <property type="molecule type" value="Genomic_DNA"/>
</dbReference>
<feature type="compositionally biased region" description="Gly residues" evidence="8">
    <location>
        <begin position="229"/>
        <end position="245"/>
    </location>
</feature>
<feature type="compositionally biased region" description="Gly residues" evidence="8">
    <location>
        <begin position="390"/>
        <end position="402"/>
    </location>
</feature>
<evidence type="ECO:0000256" key="9">
    <source>
        <dbReference type="SAM" id="SignalP"/>
    </source>
</evidence>
<comment type="similarity">
    <text evidence="2">Belongs to the peptidase M35 family.</text>
</comment>
<reference evidence="11 12" key="1">
    <citation type="submission" date="2020-07" db="EMBL/GenBank/DDBJ databases">
        <title>Metarhizium humberi genome.</title>
        <authorList>
            <person name="Lysoe E."/>
        </authorList>
    </citation>
    <scope>NUCLEOTIDE SEQUENCE [LARGE SCALE GENOMIC DNA]</scope>
    <source>
        <strain evidence="11 12">ESALQ1638</strain>
    </source>
</reference>
<dbReference type="GO" id="GO:0004222">
    <property type="term" value="F:metalloendopeptidase activity"/>
    <property type="evidence" value="ECO:0007669"/>
    <property type="project" value="InterPro"/>
</dbReference>
<gene>
    <name evidence="11" type="ORF">MHUMG1_09668</name>
</gene>
<keyword evidence="4" id="KW-0479">Metal-binding</keyword>
<proteinExistence type="inferred from homology"/>
<evidence type="ECO:0000256" key="3">
    <source>
        <dbReference type="ARBA" id="ARBA00022670"/>
    </source>
</evidence>
<feature type="compositionally biased region" description="Gly residues" evidence="8">
    <location>
        <begin position="413"/>
        <end position="423"/>
    </location>
</feature>
<evidence type="ECO:0000259" key="10">
    <source>
        <dbReference type="SMART" id="SM01351"/>
    </source>
</evidence>
<keyword evidence="7" id="KW-0482">Metalloprotease</keyword>
<keyword evidence="6" id="KW-0862">Zinc</keyword>
<feature type="compositionally biased region" description="Gly residues" evidence="8">
    <location>
        <begin position="271"/>
        <end position="287"/>
    </location>
</feature>
<dbReference type="GO" id="GO:0046872">
    <property type="term" value="F:metal ion binding"/>
    <property type="evidence" value="ECO:0007669"/>
    <property type="project" value="UniProtKB-KW"/>
</dbReference>
<dbReference type="InterPro" id="IPR024079">
    <property type="entry name" value="MetalloPept_cat_dom_sf"/>
</dbReference>
<keyword evidence="9" id="KW-0732">Signal</keyword>
<evidence type="ECO:0000256" key="4">
    <source>
        <dbReference type="ARBA" id="ARBA00022723"/>
    </source>
</evidence>
<feature type="region of interest" description="Disordered" evidence="8">
    <location>
        <begin position="227"/>
        <end position="470"/>
    </location>
</feature>
<evidence type="ECO:0000256" key="5">
    <source>
        <dbReference type="ARBA" id="ARBA00022801"/>
    </source>
</evidence>
<dbReference type="AlphaFoldDB" id="A0A9P8M5X0"/>
<evidence type="ECO:0000256" key="1">
    <source>
        <dbReference type="ARBA" id="ARBA00001947"/>
    </source>
</evidence>
<dbReference type="Proteomes" id="UP000764110">
    <property type="component" value="Unassembled WGS sequence"/>
</dbReference>
<accession>A0A9P8M5X0</accession>
<dbReference type="PANTHER" id="PTHR37016:SF3">
    <property type="entry name" value="NEUTRAL PROTEASE 2-RELATED"/>
    <property type="match status" value="1"/>
</dbReference>
<evidence type="ECO:0000256" key="6">
    <source>
        <dbReference type="ARBA" id="ARBA00022833"/>
    </source>
</evidence>
<feature type="domain" description="Lysine-specific metallo-endopeptidase" evidence="10">
    <location>
        <begin position="89"/>
        <end position="219"/>
    </location>
</feature>
<feature type="compositionally biased region" description="Gly residues" evidence="8">
    <location>
        <begin position="433"/>
        <end position="445"/>
    </location>
</feature>
<evidence type="ECO:0000313" key="11">
    <source>
        <dbReference type="EMBL" id="KAH0592675.1"/>
    </source>
</evidence>
<keyword evidence="12" id="KW-1185">Reference proteome</keyword>
<feature type="compositionally biased region" description="Gly residues" evidence="8">
    <location>
        <begin position="323"/>
        <end position="365"/>
    </location>
</feature>
<feature type="compositionally biased region" description="Low complexity" evidence="8">
    <location>
        <begin position="446"/>
        <end position="455"/>
    </location>
</feature>
<sequence length="487" mass="47604">MGHILVLAAFTFAAVTASSIPDRPTTLPLTLPILQERSEQPITCLTGIKRSPEPINSKRGIEKNCGRSQRDVTRAFASCAAKAQKGREAALKGGELMKTLFKRDDDATRKRVADHFEQIASQCGAKENSGVSVNCGQCEQGIAGKAYKGSGPITLCSVALADTQSTTQCGGQDLDDVLLHEMSHVLGSTDDLGYGLEACKQLDAQRSLQNADSFTKFARAATLNCSVGGPSGPGSDGPGSGGPGGDGDDGGPSSPPGPSNPNNPNNPGRPGRPGSGGPGSGGPGKPGKPGRPGRPGGGDGGDGDDGPLSPPGTGRPGKPGKPGRPGSGGPGTGGPEGPGTGGPGGDGGDGSLFPPGTGGPGGDGGPSSPPFDDGNGIDGGDGGPFPPFNGGNGIDGGNGGDGNNPFTFPPTTGGPGGNLGPGGVQPPLSPFDGGNGIDGGGGDGGFFSSSGNFPPQSAPPPGGISAFNAPTAPQVLPIQDYDRVEIS</sequence>
<evidence type="ECO:0000256" key="8">
    <source>
        <dbReference type="SAM" id="MobiDB-lite"/>
    </source>
</evidence>